<dbReference type="AlphaFoldDB" id="R9I062"/>
<dbReference type="PATRIC" id="fig|1235788.3.peg.3671"/>
<keyword evidence="1" id="KW-0472">Membrane</keyword>
<keyword evidence="1" id="KW-1133">Transmembrane helix</keyword>
<evidence type="ECO:0000313" key="3">
    <source>
        <dbReference type="Proteomes" id="UP000014200"/>
    </source>
</evidence>
<name>R9I062_9BACT</name>
<dbReference type="EMBL" id="ASSP01000022">
    <property type="protein sequence ID" value="EOS09471.1"/>
    <property type="molecule type" value="Genomic_DNA"/>
</dbReference>
<comment type="caution">
    <text evidence="2">The sequence shown here is derived from an EMBL/GenBank/DDBJ whole genome shotgun (WGS) entry which is preliminary data.</text>
</comment>
<evidence type="ECO:0000313" key="2">
    <source>
        <dbReference type="EMBL" id="EOS09471.1"/>
    </source>
</evidence>
<evidence type="ECO:0000256" key="1">
    <source>
        <dbReference type="SAM" id="Phobius"/>
    </source>
</evidence>
<accession>R9I062</accession>
<feature type="transmembrane region" description="Helical" evidence="1">
    <location>
        <begin position="33"/>
        <end position="53"/>
    </location>
</feature>
<dbReference type="STRING" id="1235788.C802_03584"/>
<reference evidence="2 3" key="1">
    <citation type="submission" date="2013-04" db="EMBL/GenBank/DDBJ databases">
        <title>The Genome Sequence of Bacteroides massiliensis dnLKV3.</title>
        <authorList>
            <consortium name="The Broad Institute Genomics Platform"/>
            <consortium name="The Broad Institute Genome Sequencing Center for Infectious Disease"/>
            <person name="Earl A."/>
            <person name="Xavier R."/>
            <person name="Kuhn K."/>
            <person name="Stappenbeck T."/>
            <person name="Walker B."/>
            <person name="Young S."/>
            <person name="Zeng Q."/>
            <person name="Gargeya S."/>
            <person name="Fitzgerald M."/>
            <person name="Haas B."/>
            <person name="Abouelleil A."/>
            <person name="Allen A.W."/>
            <person name="Alvarado L."/>
            <person name="Arachchi H.M."/>
            <person name="Berlin A.M."/>
            <person name="Chapman S.B."/>
            <person name="Gainer-Dewar J."/>
            <person name="Goldberg J."/>
            <person name="Griggs A."/>
            <person name="Gujja S."/>
            <person name="Hansen M."/>
            <person name="Howarth C."/>
            <person name="Imamovic A."/>
            <person name="Ireland A."/>
            <person name="Larimer J."/>
            <person name="McCowan C."/>
            <person name="Murphy C."/>
            <person name="Pearson M."/>
            <person name="Poon T.W."/>
            <person name="Priest M."/>
            <person name="Roberts A."/>
            <person name="Saif S."/>
            <person name="Shea T."/>
            <person name="Sisk P."/>
            <person name="Sykes S."/>
            <person name="Wortman J."/>
            <person name="Nusbaum C."/>
            <person name="Birren B."/>
        </authorList>
    </citation>
    <scope>NUCLEOTIDE SEQUENCE [LARGE SCALE GENOMIC DNA]</scope>
    <source>
        <strain evidence="3">dnLKV3</strain>
    </source>
</reference>
<protein>
    <submittedName>
        <fullName evidence="2">Uncharacterized protein</fullName>
    </submittedName>
</protein>
<gene>
    <name evidence="2" type="ORF">C802_03584</name>
</gene>
<dbReference type="HOGENOM" id="CLU_2713983_0_0_10"/>
<keyword evidence="1" id="KW-0812">Transmembrane</keyword>
<organism evidence="2 3">
    <name type="scientific">Phocaeicola sartorii</name>
    <dbReference type="NCBI Taxonomy" id="671267"/>
    <lineage>
        <taxon>Bacteria</taxon>
        <taxon>Pseudomonadati</taxon>
        <taxon>Bacteroidota</taxon>
        <taxon>Bacteroidia</taxon>
        <taxon>Bacteroidales</taxon>
        <taxon>Bacteroidaceae</taxon>
        <taxon>Phocaeicola</taxon>
    </lineage>
</organism>
<proteinExistence type="predicted"/>
<dbReference type="Proteomes" id="UP000014200">
    <property type="component" value="Unassembled WGS sequence"/>
</dbReference>
<keyword evidence="3" id="KW-1185">Reference proteome</keyword>
<sequence length="72" mass="8563">MRKMNKEEFLEIRFRQQRSGLNKMIHYEQNSSLMILQVSLFIPIFAGNNHILLYENKILDHLLINFLCGLLA</sequence>